<dbReference type="InterPro" id="IPR014746">
    <property type="entry name" value="Gln_synth/guanido_kin_cat_dom"/>
</dbReference>
<dbReference type="EMBL" id="CP034086">
    <property type="protein sequence ID" value="AZG76674.1"/>
    <property type="molecule type" value="Genomic_DNA"/>
</dbReference>
<dbReference type="RefSeq" id="WP_124738446.1">
    <property type="nucleotide sequence ID" value="NZ_CP034086.1"/>
</dbReference>
<accession>A0A3G8M4V6</accession>
<dbReference type="KEGG" id="mros:EHO51_08040"/>
<dbReference type="InterPro" id="IPR050141">
    <property type="entry name" value="GCL_type2/YbdK_subfam"/>
</dbReference>
<dbReference type="Gene3D" id="3.30.590.20">
    <property type="match status" value="1"/>
</dbReference>
<gene>
    <name evidence="1" type="ORF">EHO51_08040</name>
</gene>
<evidence type="ECO:0000313" key="2">
    <source>
        <dbReference type="Proteomes" id="UP000273982"/>
    </source>
</evidence>
<dbReference type="Proteomes" id="UP000273982">
    <property type="component" value="Chromosome"/>
</dbReference>
<sequence length="466" mass="51431">MGEDIKTTGFTPADKARFAGRLAQETDLARVLFEQDKFSRDGHMVGFEVETWIVDHNYAPSSINQDVLETLNDPLVVPELSRFNVELNCAPFHLKGDALTKAHNSLTDLWTKCNDVAHQLDANLVMIGTLPTIRDSDLTIANMSPLNRYYALNQEVLRLRGGQPLHVNIAGRDRLASEHKDVMLEAATTSFQIHLKAPADLAHLYYNASVAASGPILAACGNAPFLFGKALWEETRIPLFEQAVKMPGPARVCMGSGYAERSLIEIFEENLRDYEALLPVAYDDPPEAMRHLRLHNGVIWRWNRPLIGFDESGAPHLRVEHRILPAGPTFIDMMANAALYLGLARAIAVSGDGGAGGLAFADAKRNFYAAARFGLDAKLEWPGEGEIAADRLLLDRLIPDARAGLRDLGVAEADFLDIIEARVQTRQTGAAWQRKALEARGGDLYALMAAYCERQRSGAPVHQWET</sequence>
<dbReference type="InterPro" id="IPR006336">
    <property type="entry name" value="GCS2"/>
</dbReference>
<name>A0A3G8M4V6_9HYPH</name>
<organism evidence="1 2">
    <name type="scientific">Methylocystis rosea</name>
    <dbReference type="NCBI Taxonomy" id="173366"/>
    <lineage>
        <taxon>Bacteria</taxon>
        <taxon>Pseudomonadati</taxon>
        <taxon>Pseudomonadota</taxon>
        <taxon>Alphaproteobacteria</taxon>
        <taxon>Hyphomicrobiales</taxon>
        <taxon>Methylocystaceae</taxon>
        <taxon>Methylocystis</taxon>
    </lineage>
</organism>
<dbReference type="Pfam" id="PF04107">
    <property type="entry name" value="GCS2"/>
    <property type="match status" value="1"/>
</dbReference>
<proteinExistence type="predicted"/>
<reference evidence="1 2" key="1">
    <citation type="submission" date="2018-11" db="EMBL/GenBank/DDBJ databases">
        <title>Genome squencing of methanotrophic bacteria isolated from alkaline groundwater in Korea.</title>
        <authorList>
            <person name="Nguyen L.N."/>
        </authorList>
    </citation>
    <scope>NUCLEOTIDE SEQUENCE [LARGE SCALE GENOMIC DNA]</scope>
    <source>
        <strain evidence="1 2">GW6</strain>
    </source>
</reference>
<dbReference type="PIRSF" id="PIRSF012666">
    <property type="entry name" value="UCP012666"/>
    <property type="match status" value="1"/>
</dbReference>
<evidence type="ECO:0008006" key="3">
    <source>
        <dbReference type="Google" id="ProtNLM"/>
    </source>
</evidence>
<dbReference type="PANTHER" id="PTHR36510:SF3">
    <property type="entry name" value="CONSERVED PROTEIN"/>
    <property type="match status" value="1"/>
</dbReference>
<dbReference type="SUPFAM" id="SSF55931">
    <property type="entry name" value="Glutamine synthetase/guanido kinase"/>
    <property type="match status" value="1"/>
</dbReference>
<dbReference type="GO" id="GO:0016879">
    <property type="term" value="F:ligase activity, forming carbon-nitrogen bonds"/>
    <property type="evidence" value="ECO:0007669"/>
    <property type="project" value="TreeGrafter"/>
</dbReference>
<dbReference type="PANTHER" id="PTHR36510">
    <property type="entry name" value="GLUTAMATE--CYSTEINE LIGASE 2-RELATED"/>
    <property type="match status" value="1"/>
</dbReference>
<evidence type="ECO:0000313" key="1">
    <source>
        <dbReference type="EMBL" id="AZG76674.1"/>
    </source>
</evidence>
<dbReference type="InterPro" id="IPR016602">
    <property type="entry name" value="UCP012666"/>
</dbReference>
<protein>
    <recommendedName>
        <fullName evidence="3">Glutamate--cysteine ligase</fullName>
    </recommendedName>
</protein>
<dbReference type="AlphaFoldDB" id="A0A3G8M4V6"/>